<feature type="transmembrane region" description="Helical" evidence="5">
    <location>
        <begin position="218"/>
        <end position="239"/>
    </location>
</feature>
<evidence type="ECO:0000256" key="4">
    <source>
        <dbReference type="ARBA" id="ARBA00023136"/>
    </source>
</evidence>
<reference evidence="7" key="1">
    <citation type="submission" date="2022-07" db="EMBL/GenBank/DDBJ databases">
        <title>Phylogenomic reconstructions and comparative analyses of Kickxellomycotina fungi.</title>
        <authorList>
            <person name="Reynolds N.K."/>
            <person name="Stajich J.E."/>
            <person name="Barry K."/>
            <person name="Grigoriev I.V."/>
            <person name="Crous P."/>
            <person name="Smith M.E."/>
        </authorList>
    </citation>
    <scope>NUCLEOTIDE SEQUENCE</scope>
    <source>
        <strain evidence="7">IMI 214461</strain>
    </source>
</reference>
<feature type="transmembrane region" description="Helical" evidence="5">
    <location>
        <begin position="251"/>
        <end position="278"/>
    </location>
</feature>
<feature type="transmembrane region" description="Helical" evidence="5">
    <location>
        <begin position="32"/>
        <end position="54"/>
    </location>
</feature>
<gene>
    <name evidence="7" type="ORF">H4R26_000643</name>
</gene>
<evidence type="ECO:0000256" key="1">
    <source>
        <dbReference type="ARBA" id="ARBA00004141"/>
    </source>
</evidence>
<feature type="transmembrane region" description="Helical" evidence="5">
    <location>
        <begin position="183"/>
        <end position="206"/>
    </location>
</feature>
<comment type="caution">
    <text evidence="7">The sequence shown here is derived from an EMBL/GenBank/DDBJ whole genome shotgun (WGS) entry which is preliminary data.</text>
</comment>
<feature type="transmembrane region" description="Helical" evidence="5">
    <location>
        <begin position="142"/>
        <end position="163"/>
    </location>
</feature>
<dbReference type="Pfam" id="PF00003">
    <property type="entry name" value="7tm_3"/>
    <property type="match status" value="1"/>
</dbReference>
<evidence type="ECO:0000256" key="2">
    <source>
        <dbReference type="ARBA" id="ARBA00022692"/>
    </source>
</evidence>
<dbReference type="OrthoDB" id="5592846at2759"/>
<dbReference type="GO" id="GO:0004930">
    <property type="term" value="F:G protein-coupled receptor activity"/>
    <property type="evidence" value="ECO:0007669"/>
    <property type="project" value="InterPro"/>
</dbReference>
<keyword evidence="4 5" id="KW-0472">Membrane</keyword>
<accession>A0A9W8BGE8</accession>
<keyword evidence="8" id="KW-1185">Reference proteome</keyword>
<feature type="domain" description="G-protein coupled receptors family 3 profile" evidence="6">
    <location>
        <begin position="34"/>
        <end position="263"/>
    </location>
</feature>
<organism evidence="7 8">
    <name type="scientific">Coemansia thaxteri</name>
    <dbReference type="NCBI Taxonomy" id="2663907"/>
    <lineage>
        <taxon>Eukaryota</taxon>
        <taxon>Fungi</taxon>
        <taxon>Fungi incertae sedis</taxon>
        <taxon>Zoopagomycota</taxon>
        <taxon>Kickxellomycotina</taxon>
        <taxon>Kickxellomycetes</taxon>
        <taxon>Kickxellales</taxon>
        <taxon>Kickxellaceae</taxon>
        <taxon>Coemansia</taxon>
    </lineage>
</organism>
<comment type="subcellular location">
    <subcellularLocation>
        <location evidence="1">Membrane</location>
        <topology evidence="1">Multi-pass membrane protein</topology>
    </subcellularLocation>
</comment>
<evidence type="ECO:0000259" key="6">
    <source>
        <dbReference type="Pfam" id="PF00003"/>
    </source>
</evidence>
<dbReference type="EMBL" id="JANBQF010000020">
    <property type="protein sequence ID" value="KAJ2007685.1"/>
    <property type="molecule type" value="Genomic_DNA"/>
</dbReference>
<keyword evidence="3 5" id="KW-1133">Transmembrane helix</keyword>
<proteinExistence type="predicted"/>
<feature type="transmembrane region" description="Helical" evidence="5">
    <location>
        <begin position="102"/>
        <end position="122"/>
    </location>
</feature>
<evidence type="ECO:0000313" key="7">
    <source>
        <dbReference type="EMBL" id="KAJ2007685.1"/>
    </source>
</evidence>
<dbReference type="GO" id="GO:0016020">
    <property type="term" value="C:membrane"/>
    <property type="evidence" value="ECO:0007669"/>
    <property type="project" value="UniProtKB-SubCell"/>
</dbReference>
<dbReference type="Proteomes" id="UP001150907">
    <property type="component" value="Unassembled WGS sequence"/>
</dbReference>
<keyword evidence="2 5" id="KW-0812">Transmembrane</keyword>
<feature type="transmembrane region" description="Helical" evidence="5">
    <location>
        <begin position="66"/>
        <end position="82"/>
    </location>
</feature>
<evidence type="ECO:0000256" key="5">
    <source>
        <dbReference type="SAM" id="Phobius"/>
    </source>
</evidence>
<dbReference type="AlphaFoldDB" id="A0A9W8BGE8"/>
<name>A0A9W8BGE8_9FUNG</name>
<evidence type="ECO:0000313" key="8">
    <source>
        <dbReference type="Proteomes" id="UP001150907"/>
    </source>
</evidence>
<protein>
    <recommendedName>
        <fullName evidence="6">G-protein coupled receptors family 3 profile domain-containing protein</fullName>
    </recommendedName>
</protein>
<evidence type="ECO:0000256" key="3">
    <source>
        <dbReference type="ARBA" id="ARBA00022989"/>
    </source>
</evidence>
<dbReference type="InterPro" id="IPR017978">
    <property type="entry name" value="GPCR_3_C"/>
</dbReference>
<sequence length="364" mass="41236">MTLFYDDAFEEQRVSAAAAMGLTLEKRGPGDAATVLVFAIFVFINFLTVLYMLWNRNYPPIKAKNVILMTCLFVSSAFWYVGDVRGNSHVQLLGSAFTDCRAIGVWLYSVLGMFTTCGLYALRSQMLYQIFKRNQPCRGLMFYLPTIIYGVCVLVFAIVSQAISEEKVTFYFPPLDLCSGDVAYKDTVISFLWAMTLYCCLMYWRVRSIRSSFNESREMAVVSSLSVLGLLISTIIQYVQPEYMLLMRYRILMTTISQLCVNFTWWSIMAVPIYNCLFNHQKYLLKWRAKLRDDGLQREYHVDSSTGMQPISDAIAPGQPASFNDKTPSTQAFYYSNESGARLVNPLDVGAAISISASSTISNH</sequence>